<dbReference type="Pfam" id="PF01047">
    <property type="entry name" value="MarR"/>
    <property type="match status" value="1"/>
</dbReference>
<reference evidence="5 6" key="1">
    <citation type="journal article" date="2014" name="Int. J. Syst. Evol. Microbiol.">
        <title>Nocardioides zeae sp. nov., isolated from the stem of Zea mays.</title>
        <authorList>
            <person name="Glaeser S.P."/>
            <person name="McInroy J.A."/>
            <person name="Busse H.J."/>
            <person name="Kampfer P."/>
        </authorList>
    </citation>
    <scope>NUCLEOTIDE SEQUENCE [LARGE SCALE GENOMIC DNA]</scope>
    <source>
        <strain evidence="5 6">JCM 30728</strain>
    </source>
</reference>
<dbReference type="InterPro" id="IPR000835">
    <property type="entry name" value="HTH_MarR-typ"/>
</dbReference>
<dbReference type="InterPro" id="IPR036390">
    <property type="entry name" value="WH_DNA-bd_sf"/>
</dbReference>
<dbReference type="PANTHER" id="PTHR33164">
    <property type="entry name" value="TRANSCRIPTIONAL REGULATOR, MARR FAMILY"/>
    <property type="match status" value="1"/>
</dbReference>
<dbReference type="GO" id="GO:0003700">
    <property type="term" value="F:DNA-binding transcription factor activity"/>
    <property type="evidence" value="ECO:0007669"/>
    <property type="project" value="InterPro"/>
</dbReference>
<keyword evidence="3" id="KW-0804">Transcription</keyword>
<protein>
    <submittedName>
        <fullName evidence="5">MarR family transcriptional regulator</fullName>
    </submittedName>
</protein>
<dbReference type="GO" id="GO:0006950">
    <property type="term" value="P:response to stress"/>
    <property type="evidence" value="ECO:0007669"/>
    <property type="project" value="TreeGrafter"/>
</dbReference>
<keyword evidence="2" id="KW-0238">DNA-binding</keyword>
<dbReference type="Gene3D" id="1.10.10.10">
    <property type="entry name" value="Winged helix-like DNA-binding domain superfamily/Winged helix DNA-binding domain"/>
    <property type="match status" value="1"/>
</dbReference>
<evidence type="ECO:0000313" key="5">
    <source>
        <dbReference type="EMBL" id="NEN78570.1"/>
    </source>
</evidence>
<dbReference type="PROSITE" id="PS50995">
    <property type="entry name" value="HTH_MARR_2"/>
    <property type="match status" value="1"/>
</dbReference>
<comment type="caution">
    <text evidence="5">The sequence shown here is derived from an EMBL/GenBank/DDBJ whole genome shotgun (WGS) entry which is preliminary data.</text>
</comment>
<dbReference type="GO" id="GO:0003677">
    <property type="term" value="F:DNA binding"/>
    <property type="evidence" value="ECO:0007669"/>
    <property type="project" value="UniProtKB-KW"/>
</dbReference>
<evidence type="ECO:0000313" key="6">
    <source>
        <dbReference type="Proteomes" id="UP000468687"/>
    </source>
</evidence>
<keyword evidence="6" id="KW-1185">Reference proteome</keyword>
<dbReference type="PANTHER" id="PTHR33164:SF43">
    <property type="entry name" value="HTH-TYPE TRANSCRIPTIONAL REPRESSOR YETL"/>
    <property type="match status" value="1"/>
</dbReference>
<evidence type="ECO:0000256" key="1">
    <source>
        <dbReference type="ARBA" id="ARBA00023015"/>
    </source>
</evidence>
<dbReference type="PROSITE" id="PS01117">
    <property type="entry name" value="HTH_MARR_1"/>
    <property type="match status" value="1"/>
</dbReference>
<gene>
    <name evidence="5" type="ORF">G3T38_09795</name>
</gene>
<dbReference type="InterPro" id="IPR023187">
    <property type="entry name" value="Tscrpt_reg_MarR-type_CS"/>
</dbReference>
<dbReference type="AlphaFoldDB" id="A0A6P0HJY3"/>
<organism evidence="5 6">
    <name type="scientific">Nocardioides zeae</name>
    <dbReference type="NCBI Taxonomy" id="1457234"/>
    <lineage>
        <taxon>Bacteria</taxon>
        <taxon>Bacillati</taxon>
        <taxon>Actinomycetota</taxon>
        <taxon>Actinomycetes</taxon>
        <taxon>Propionibacteriales</taxon>
        <taxon>Nocardioidaceae</taxon>
        <taxon>Nocardioides</taxon>
    </lineage>
</organism>
<accession>A0A6P0HJY3</accession>
<name>A0A6P0HJY3_9ACTN</name>
<evidence type="ECO:0000259" key="4">
    <source>
        <dbReference type="PROSITE" id="PS50995"/>
    </source>
</evidence>
<dbReference type="PRINTS" id="PR00598">
    <property type="entry name" value="HTHMARR"/>
</dbReference>
<dbReference type="RefSeq" id="WP_163772128.1">
    <property type="nucleotide sequence ID" value="NZ_JAAGXA010000006.1"/>
</dbReference>
<dbReference type="InterPro" id="IPR036388">
    <property type="entry name" value="WH-like_DNA-bd_sf"/>
</dbReference>
<sequence length="146" mass="15333">MTDGERLLDAVLRLTTALQRDMETGLAAVGLTPARAHLVGVLVTSGPQPQQALARQLEVTPRNVTGLVDALERDGFVTREPQPTDRRASIVTLTARGREVADGLVAGRRELGGQLARVLPAGRVAALADDVAALADEVERLAGGAR</sequence>
<evidence type="ECO:0000256" key="2">
    <source>
        <dbReference type="ARBA" id="ARBA00023125"/>
    </source>
</evidence>
<dbReference type="Proteomes" id="UP000468687">
    <property type="component" value="Unassembled WGS sequence"/>
</dbReference>
<dbReference type="InterPro" id="IPR039422">
    <property type="entry name" value="MarR/SlyA-like"/>
</dbReference>
<dbReference type="EMBL" id="JAAGXA010000006">
    <property type="protein sequence ID" value="NEN78570.1"/>
    <property type="molecule type" value="Genomic_DNA"/>
</dbReference>
<evidence type="ECO:0000256" key="3">
    <source>
        <dbReference type="ARBA" id="ARBA00023163"/>
    </source>
</evidence>
<proteinExistence type="predicted"/>
<dbReference type="SUPFAM" id="SSF46785">
    <property type="entry name" value="Winged helix' DNA-binding domain"/>
    <property type="match status" value="1"/>
</dbReference>
<feature type="domain" description="HTH marR-type" evidence="4">
    <location>
        <begin position="4"/>
        <end position="143"/>
    </location>
</feature>
<dbReference type="SMART" id="SM00347">
    <property type="entry name" value="HTH_MARR"/>
    <property type="match status" value="1"/>
</dbReference>
<keyword evidence="1" id="KW-0805">Transcription regulation</keyword>